<dbReference type="Pfam" id="PF02826">
    <property type="entry name" value="2-Hacid_dh_C"/>
    <property type="match status" value="1"/>
</dbReference>
<organism evidence="16 17">
    <name type="scientific">Kushneria aurantia</name>
    <dbReference type="NCBI Taxonomy" id="504092"/>
    <lineage>
        <taxon>Bacteria</taxon>
        <taxon>Pseudomonadati</taxon>
        <taxon>Pseudomonadota</taxon>
        <taxon>Gammaproteobacteria</taxon>
        <taxon>Oceanospirillales</taxon>
        <taxon>Halomonadaceae</taxon>
        <taxon>Kushneria</taxon>
    </lineage>
</organism>
<feature type="domain" description="ACT" evidence="15">
    <location>
        <begin position="340"/>
        <end position="410"/>
    </location>
</feature>
<evidence type="ECO:0000313" key="17">
    <source>
        <dbReference type="Proteomes" id="UP001589814"/>
    </source>
</evidence>
<proteinExistence type="inferred from homology"/>
<dbReference type="InterPro" id="IPR006140">
    <property type="entry name" value="D-isomer_DH_NAD-bd"/>
</dbReference>
<dbReference type="PROSITE" id="PS00671">
    <property type="entry name" value="D_2_HYDROXYACID_DH_3"/>
    <property type="match status" value="1"/>
</dbReference>
<comment type="caution">
    <text evidence="16">The sequence shown here is derived from an EMBL/GenBank/DDBJ whole genome shotgun (WGS) entry which is preliminary data.</text>
</comment>
<evidence type="ECO:0000259" key="15">
    <source>
        <dbReference type="PROSITE" id="PS51671"/>
    </source>
</evidence>
<dbReference type="Gene3D" id="3.40.50.720">
    <property type="entry name" value="NAD(P)-binding Rossmann-like Domain"/>
    <property type="match status" value="2"/>
</dbReference>
<accession>A0ABV6G1F2</accession>
<comment type="function">
    <text evidence="1">Catalyzes the reversible oxidation of 3-phospho-D-glycerate to 3-phosphonooxypyruvate, the first step of the phosphorylated L-serine biosynthesis pathway. Also catalyzes the reversible oxidation of 2-hydroxyglutarate to 2-oxoglutarate.</text>
</comment>
<dbReference type="RefSeq" id="WP_019950422.1">
    <property type="nucleotide sequence ID" value="NZ_JBHLVX010000020.1"/>
</dbReference>
<dbReference type="InterPro" id="IPR054480">
    <property type="entry name" value="AHAS_small-like_ACT"/>
</dbReference>
<dbReference type="NCBIfam" id="NF008759">
    <property type="entry name" value="PRK11790.1"/>
    <property type="match status" value="1"/>
</dbReference>
<dbReference type="SUPFAM" id="SSF55021">
    <property type="entry name" value="ACT-like"/>
    <property type="match status" value="1"/>
</dbReference>
<comment type="similarity">
    <text evidence="3 14">Belongs to the D-isomer specific 2-hydroxyacid dehydrogenase family.</text>
</comment>
<reference evidence="16 17" key="1">
    <citation type="submission" date="2024-09" db="EMBL/GenBank/DDBJ databases">
        <authorList>
            <person name="Sun Q."/>
            <person name="Mori K."/>
        </authorList>
    </citation>
    <scope>NUCLEOTIDE SEQUENCE [LARGE SCALE GENOMIC DNA]</scope>
    <source>
        <strain evidence="16 17">CCM 7415</strain>
    </source>
</reference>
<dbReference type="SUPFAM" id="SSF52283">
    <property type="entry name" value="Formate/glycerate dehydrogenase catalytic domain-like"/>
    <property type="match status" value="1"/>
</dbReference>
<keyword evidence="17" id="KW-1185">Reference proteome</keyword>
<dbReference type="InterPro" id="IPR002912">
    <property type="entry name" value="ACT_dom"/>
</dbReference>
<dbReference type="EC" id="1.1.1.95" evidence="5"/>
<dbReference type="CDD" id="cd12176">
    <property type="entry name" value="PGDH_3"/>
    <property type="match status" value="1"/>
</dbReference>
<dbReference type="InterPro" id="IPR045865">
    <property type="entry name" value="ACT-like_dom_sf"/>
</dbReference>
<dbReference type="CDD" id="cd04901">
    <property type="entry name" value="ACT_3PGDH"/>
    <property type="match status" value="1"/>
</dbReference>
<dbReference type="InterPro" id="IPR029753">
    <property type="entry name" value="D-isomer_DH_CS"/>
</dbReference>
<comment type="catalytic activity">
    <reaction evidence="13">
        <text>(2R)-3-phosphoglycerate + NAD(+) = 3-phosphooxypyruvate + NADH + H(+)</text>
        <dbReference type="Rhea" id="RHEA:12641"/>
        <dbReference type="ChEBI" id="CHEBI:15378"/>
        <dbReference type="ChEBI" id="CHEBI:18110"/>
        <dbReference type="ChEBI" id="CHEBI:57540"/>
        <dbReference type="ChEBI" id="CHEBI:57945"/>
        <dbReference type="ChEBI" id="CHEBI:58272"/>
        <dbReference type="EC" id="1.1.1.95"/>
    </reaction>
</comment>
<evidence type="ECO:0000256" key="6">
    <source>
        <dbReference type="ARBA" id="ARBA00021582"/>
    </source>
</evidence>
<dbReference type="PROSITE" id="PS00065">
    <property type="entry name" value="D_2_HYDROXYACID_DH_1"/>
    <property type="match status" value="1"/>
</dbReference>
<dbReference type="GO" id="GO:0004617">
    <property type="term" value="F:phosphoglycerate dehydrogenase activity"/>
    <property type="evidence" value="ECO:0007669"/>
    <property type="project" value="UniProtKB-EC"/>
</dbReference>
<evidence type="ECO:0000256" key="11">
    <source>
        <dbReference type="ARBA" id="ARBA00030455"/>
    </source>
</evidence>
<keyword evidence="10" id="KW-0718">Serine biosynthesis</keyword>
<dbReference type="Pfam" id="PF22629">
    <property type="entry name" value="ACT_AHAS_ss"/>
    <property type="match status" value="1"/>
</dbReference>
<evidence type="ECO:0000256" key="4">
    <source>
        <dbReference type="ARBA" id="ARBA00013001"/>
    </source>
</evidence>
<evidence type="ECO:0000256" key="14">
    <source>
        <dbReference type="RuleBase" id="RU003719"/>
    </source>
</evidence>
<evidence type="ECO:0000256" key="1">
    <source>
        <dbReference type="ARBA" id="ARBA00003800"/>
    </source>
</evidence>
<dbReference type="PROSITE" id="PS00670">
    <property type="entry name" value="D_2_HYDROXYACID_DH_2"/>
    <property type="match status" value="1"/>
</dbReference>
<dbReference type="PROSITE" id="PS51671">
    <property type="entry name" value="ACT"/>
    <property type="match status" value="1"/>
</dbReference>
<evidence type="ECO:0000256" key="8">
    <source>
        <dbReference type="ARBA" id="ARBA00023002"/>
    </source>
</evidence>
<evidence type="ECO:0000256" key="12">
    <source>
        <dbReference type="ARBA" id="ARBA00048126"/>
    </source>
</evidence>
<evidence type="ECO:0000256" key="2">
    <source>
        <dbReference type="ARBA" id="ARBA00005216"/>
    </source>
</evidence>
<keyword evidence="8 14" id="KW-0560">Oxidoreductase</keyword>
<evidence type="ECO:0000313" key="16">
    <source>
        <dbReference type="EMBL" id="MFC0267484.1"/>
    </source>
</evidence>
<keyword evidence="7" id="KW-0028">Amino-acid biosynthesis</keyword>
<evidence type="ECO:0000256" key="13">
    <source>
        <dbReference type="ARBA" id="ARBA00048731"/>
    </source>
</evidence>
<dbReference type="InterPro" id="IPR036291">
    <property type="entry name" value="NAD(P)-bd_dom_sf"/>
</dbReference>
<dbReference type="PANTHER" id="PTHR42789:SF1">
    <property type="entry name" value="D-ISOMER SPECIFIC 2-HYDROXYACID DEHYDROGENASE FAMILY PROTEIN (AFU_ORTHOLOGUE AFUA_6G10090)"/>
    <property type="match status" value="1"/>
</dbReference>
<dbReference type="InterPro" id="IPR029752">
    <property type="entry name" value="D-isomer_DH_CS1"/>
</dbReference>
<evidence type="ECO:0000256" key="9">
    <source>
        <dbReference type="ARBA" id="ARBA00023027"/>
    </source>
</evidence>
<dbReference type="EMBL" id="JBHLVX010000020">
    <property type="protein sequence ID" value="MFC0267484.1"/>
    <property type="molecule type" value="Genomic_DNA"/>
</dbReference>
<dbReference type="Pfam" id="PF00389">
    <property type="entry name" value="2-Hacid_dh"/>
    <property type="match status" value="1"/>
</dbReference>
<dbReference type="InterPro" id="IPR050857">
    <property type="entry name" value="D-2-hydroxyacid_DH"/>
</dbReference>
<gene>
    <name evidence="16" type="primary">serA</name>
    <name evidence="16" type="ORF">ACFFHW_05650</name>
</gene>
<keyword evidence="9" id="KW-0520">NAD</keyword>
<evidence type="ECO:0000256" key="5">
    <source>
        <dbReference type="ARBA" id="ARBA00013143"/>
    </source>
</evidence>
<dbReference type="SUPFAM" id="SSF51735">
    <property type="entry name" value="NAD(P)-binding Rossmann-fold domains"/>
    <property type="match status" value="1"/>
</dbReference>
<dbReference type="EC" id="1.1.1.399" evidence="4"/>
<evidence type="ECO:0000256" key="10">
    <source>
        <dbReference type="ARBA" id="ARBA00023299"/>
    </source>
</evidence>
<evidence type="ECO:0000256" key="7">
    <source>
        <dbReference type="ARBA" id="ARBA00022605"/>
    </source>
</evidence>
<dbReference type="Proteomes" id="UP001589814">
    <property type="component" value="Unassembled WGS sequence"/>
</dbReference>
<dbReference type="PANTHER" id="PTHR42789">
    <property type="entry name" value="D-ISOMER SPECIFIC 2-HYDROXYACID DEHYDROGENASE FAMILY PROTEIN (AFU_ORTHOLOGUE AFUA_6G10090)"/>
    <property type="match status" value="1"/>
</dbReference>
<comment type="pathway">
    <text evidence="2">Amino-acid biosynthesis; L-serine biosynthesis; L-serine from 3-phospho-D-glycerate: step 1/3.</text>
</comment>
<protein>
    <recommendedName>
        <fullName evidence="6">D-3-phosphoglycerate dehydrogenase</fullName>
        <ecNumber evidence="4">1.1.1.399</ecNumber>
        <ecNumber evidence="5">1.1.1.95</ecNumber>
    </recommendedName>
    <alternativeName>
        <fullName evidence="11">2-oxoglutarate reductase</fullName>
    </alternativeName>
</protein>
<name>A0ABV6G1F2_9GAMM</name>
<comment type="catalytic activity">
    <reaction evidence="12">
        <text>(R)-2-hydroxyglutarate + NAD(+) = 2-oxoglutarate + NADH + H(+)</text>
        <dbReference type="Rhea" id="RHEA:49612"/>
        <dbReference type="ChEBI" id="CHEBI:15378"/>
        <dbReference type="ChEBI" id="CHEBI:15801"/>
        <dbReference type="ChEBI" id="CHEBI:16810"/>
        <dbReference type="ChEBI" id="CHEBI:57540"/>
        <dbReference type="ChEBI" id="CHEBI:57945"/>
        <dbReference type="EC" id="1.1.1.399"/>
    </reaction>
</comment>
<dbReference type="InterPro" id="IPR006139">
    <property type="entry name" value="D-isomer_2_OHA_DH_cat_dom"/>
</dbReference>
<evidence type="ECO:0000256" key="3">
    <source>
        <dbReference type="ARBA" id="ARBA00005854"/>
    </source>
</evidence>
<dbReference type="Gene3D" id="3.30.70.260">
    <property type="match status" value="1"/>
</dbReference>
<sequence>MARTSLDKSKIRILLLEGVHTSAVENLRNAGYSNIERLTTSLGEEALIEKIRDVHFIGIRSRTQLNERVLEAAERLVAIGCFCIGTNQVDLPAALKRGIPVFNAPYSNTRSVAELVLAESIMMLRGIPEKNARAHQGGWLKSANGAYEARGKTLGIVGYGSIGAQLSVLAESVGLNVIYYDTVTKLGMGNARQVGSLGELLSRADIVTLHVPETPATTWMIGRDELALMKQGSYLINASRGKVVDIEALTEVLESGKLLGAAVDVFPVEPRGNDEEFVSPLRAFDNVILTPHIGGSTVEAQENIGVEVSEKLITFSDNGTTITSVNFPEVALPSHPEKHRLLHIHKNVPGVLSEINRVLGDEGINISAQYLQTNEEVGYVVVDVDKAYGEQALRALREVKHTLRTRVLYSAAEQS</sequence>